<dbReference type="NCBIfam" id="TIGR02622">
    <property type="entry name" value="CDP_4_6_dhtase"/>
    <property type="match status" value="1"/>
</dbReference>
<protein>
    <submittedName>
        <fullName evidence="2">CDP-glucose 4,6-dehydratase</fullName>
    </submittedName>
</protein>
<dbReference type="InterPro" id="IPR036291">
    <property type="entry name" value="NAD(P)-bd_dom_sf"/>
</dbReference>
<dbReference type="Gene3D" id="3.40.50.720">
    <property type="entry name" value="NAD(P)-binding Rossmann-like Domain"/>
    <property type="match status" value="1"/>
</dbReference>
<accession>A0A512N4Y0</accession>
<dbReference type="EMBL" id="BKAJ01000020">
    <property type="protein sequence ID" value="GEP54003.1"/>
    <property type="molecule type" value="Genomic_DNA"/>
</dbReference>
<dbReference type="SUPFAM" id="SSF51735">
    <property type="entry name" value="NAD(P)-binding Rossmann-fold domains"/>
    <property type="match status" value="1"/>
</dbReference>
<comment type="caution">
    <text evidence="2">The sequence shown here is derived from an EMBL/GenBank/DDBJ whole genome shotgun (WGS) entry which is preliminary data.</text>
</comment>
<evidence type="ECO:0000313" key="3">
    <source>
        <dbReference type="Proteomes" id="UP000321058"/>
    </source>
</evidence>
<feature type="domain" description="NAD(P)-binding" evidence="1">
    <location>
        <begin position="16"/>
        <end position="328"/>
    </location>
</feature>
<dbReference type="InterPro" id="IPR016040">
    <property type="entry name" value="NAD(P)-bd_dom"/>
</dbReference>
<dbReference type="Pfam" id="PF16363">
    <property type="entry name" value="GDP_Man_Dehyd"/>
    <property type="match status" value="1"/>
</dbReference>
<dbReference type="OrthoDB" id="9801785at2"/>
<evidence type="ECO:0000259" key="1">
    <source>
        <dbReference type="Pfam" id="PF16363"/>
    </source>
</evidence>
<gene>
    <name evidence="2" type="ORF">RSO01_11690</name>
</gene>
<reference evidence="2 3" key="1">
    <citation type="submission" date="2019-07" db="EMBL/GenBank/DDBJ databases">
        <title>Whole genome shotgun sequence of Reyranella soli NBRC 108950.</title>
        <authorList>
            <person name="Hosoyama A."/>
            <person name="Uohara A."/>
            <person name="Ohji S."/>
            <person name="Ichikawa N."/>
        </authorList>
    </citation>
    <scope>NUCLEOTIDE SEQUENCE [LARGE SCALE GENOMIC DNA]</scope>
    <source>
        <strain evidence="2 3">NBRC 108950</strain>
    </source>
</reference>
<dbReference type="PANTHER" id="PTHR43000">
    <property type="entry name" value="DTDP-D-GLUCOSE 4,6-DEHYDRATASE-RELATED"/>
    <property type="match status" value="1"/>
</dbReference>
<name>A0A512N4Y0_9HYPH</name>
<dbReference type="InterPro" id="IPR013445">
    <property type="entry name" value="CDP_4_6_deHydtase"/>
</dbReference>
<proteinExistence type="predicted"/>
<dbReference type="RefSeq" id="WP_147147137.1">
    <property type="nucleotide sequence ID" value="NZ_BKAJ01000020.1"/>
</dbReference>
<evidence type="ECO:0000313" key="2">
    <source>
        <dbReference type="EMBL" id="GEP54003.1"/>
    </source>
</evidence>
<dbReference type="Proteomes" id="UP000321058">
    <property type="component" value="Unassembled WGS sequence"/>
</dbReference>
<organism evidence="2 3">
    <name type="scientific">Reyranella soli</name>
    <dbReference type="NCBI Taxonomy" id="1230389"/>
    <lineage>
        <taxon>Bacteria</taxon>
        <taxon>Pseudomonadati</taxon>
        <taxon>Pseudomonadota</taxon>
        <taxon>Alphaproteobacteria</taxon>
        <taxon>Hyphomicrobiales</taxon>
        <taxon>Reyranellaceae</taxon>
        <taxon>Reyranella</taxon>
    </lineage>
</organism>
<dbReference type="AlphaFoldDB" id="A0A512N4Y0"/>
<dbReference type="Gene3D" id="3.90.25.10">
    <property type="entry name" value="UDP-galactose 4-epimerase, domain 1"/>
    <property type="match status" value="1"/>
</dbReference>
<keyword evidence="3" id="KW-1185">Reference proteome</keyword>
<sequence length="359" mass="38699">MEVLVTKEFWAGRRVLITGQTGFKGAWLAFWLAELGAEVSGLALPPATTPNLHDILGLPKLGRFVHADINDRAALHALAKAVRPEIVIHMAAQAIVRRSYAAPIETFAANVLGVATLLDVVRESPDAKAVVVVTSDKVYENVNWSWGYRETDVLGGHDPYSASKACAEIVTTSMRRSFFHAAGHAARIATVRAGNVIGGGDWAADRLVPDIVRGCLGPGATVRLRNPGAVRPWQHVLDPLGAYLMIAERLCTAPEGVDDAWNIGPDAAENRPVGVVAEALVKALGRGRIDVVSDPNAPAEAKLLTLDNSRIRMLLGWRPRLDFEQTIALTADWYSAWSRGEPVDAVTRAQISAYLESGE</sequence>